<evidence type="ECO:0000256" key="5">
    <source>
        <dbReference type="ARBA" id="ARBA00023004"/>
    </source>
</evidence>
<organism evidence="6 7">
    <name type="scientific">Seiridium cardinale</name>
    <dbReference type="NCBI Taxonomy" id="138064"/>
    <lineage>
        <taxon>Eukaryota</taxon>
        <taxon>Fungi</taxon>
        <taxon>Dikarya</taxon>
        <taxon>Ascomycota</taxon>
        <taxon>Pezizomycotina</taxon>
        <taxon>Sordariomycetes</taxon>
        <taxon>Xylariomycetidae</taxon>
        <taxon>Amphisphaeriales</taxon>
        <taxon>Sporocadaceae</taxon>
        <taxon>Seiridium</taxon>
    </lineage>
</organism>
<keyword evidence="6" id="KW-0560">Oxidoreductase</keyword>
<evidence type="ECO:0000256" key="2">
    <source>
        <dbReference type="ARBA" id="ARBA00010617"/>
    </source>
</evidence>
<dbReference type="InterPro" id="IPR036396">
    <property type="entry name" value="Cyt_P450_sf"/>
</dbReference>
<proteinExistence type="inferred from homology"/>
<dbReference type="Proteomes" id="UP001465668">
    <property type="component" value="Unassembled WGS sequence"/>
</dbReference>
<dbReference type="InterPro" id="IPR001128">
    <property type="entry name" value="Cyt_P450"/>
</dbReference>
<dbReference type="Pfam" id="PF00067">
    <property type="entry name" value="p450"/>
    <property type="match status" value="1"/>
</dbReference>
<comment type="similarity">
    <text evidence="2">Belongs to the cytochrome P450 family.</text>
</comment>
<dbReference type="Gene3D" id="1.10.630.10">
    <property type="entry name" value="Cytochrome P450"/>
    <property type="match status" value="1"/>
</dbReference>
<evidence type="ECO:0000256" key="3">
    <source>
        <dbReference type="ARBA" id="ARBA00022617"/>
    </source>
</evidence>
<reference evidence="6 7" key="1">
    <citation type="submission" date="2024-02" db="EMBL/GenBank/DDBJ databases">
        <title>First draft genome assembly of two strains of Seiridium cardinale.</title>
        <authorList>
            <person name="Emiliani G."/>
            <person name="Scali E."/>
        </authorList>
    </citation>
    <scope>NUCLEOTIDE SEQUENCE [LARGE SCALE GENOMIC DNA]</scope>
    <source>
        <strain evidence="6 7">BM-138-000479</strain>
    </source>
</reference>
<sequence length="211" mass="23482">MVKWFEMNAFDLLGEMAFGESFGCIAEEKHHVWIDLILIHLREIVLANILRRVRLLAILGNWVLSPLTTKVRAKHQNRLDSKSSQQVFFTNIVAKVKSSEFGSEEMTAHASTLMYVYLCSIADAETTALTLAATLYYMLRPPQVLSKLAKEIRSRCNSYDEIDSASALQLTYLQAAINEALRIRPAVDGHWVPAGSPGMRALGGSTANSQP</sequence>
<comment type="caution">
    <text evidence="6">The sequence shown here is derived from an EMBL/GenBank/DDBJ whole genome shotgun (WGS) entry which is preliminary data.</text>
</comment>
<evidence type="ECO:0000313" key="6">
    <source>
        <dbReference type="EMBL" id="KAK9771323.1"/>
    </source>
</evidence>
<dbReference type="GO" id="GO:0004497">
    <property type="term" value="F:monooxygenase activity"/>
    <property type="evidence" value="ECO:0007669"/>
    <property type="project" value="UniProtKB-KW"/>
</dbReference>
<dbReference type="SUPFAM" id="SSF48264">
    <property type="entry name" value="Cytochrome P450"/>
    <property type="match status" value="1"/>
</dbReference>
<dbReference type="EMBL" id="JARVKM010000077">
    <property type="protein sequence ID" value="KAK9771323.1"/>
    <property type="molecule type" value="Genomic_DNA"/>
</dbReference>
<keyword evidence="6" id="KW-0503">Monooxygenase</keyword>
<evidence type="ECO:0000313" key="7">
    <source>
        <dbReference type="Proteomes" id="UP001465668"/>
    </source>
</evidence>
<keyword evidence="3" id="KW-0349">Heme</keyword>
<keyword evidence="5" id="KW-0408">Iron</keyword>
<dbReference type="PANTHER" id="PTHR24305">
    <property type="entry name" value="CYTOCHROME P450"/>
    <property type="match status" value="1"/>
</dbReference>
<evidence type="ECO:0000256" key="1">
    <source>
        <dbReference type="ARBA" id="ARBA00001971"/>
    </source>
</evidence>
<dbReference type="InterPro" id="IPR050121">
    <property type="entry name" value="Cytochrome_P450_monoxygenase"/>
</dbReference>
<gene>
    <name evidence="6" type="ORF">SCAR479_12056</name>
</gene>
<accession>A0ABR2XC17</accession>
<keyword evidence="4" id="KW-0479">Metal-binding</keyword>
<keyword evidence="7" id="KW-1185">Reference proteome</keyword>
<name>A0ABR2XC17_9PEZI</name>
<evidence type="ECO:0000256" key="4">
    <source>
        <dbReference type="ARBA" id="ARBA00022723"/>
    </source>
</evidence>
<protein>
    <submittedName>
        <fullName evidence="6">Cytochrome P450 monooxygenase</fullName>
    </submittedName>
</protein>
<dbReference type="PANTHER" id="PTHR24305:SF210">
    <property type="entry name" value="CYTOCHROME P450 MONOOXYGENASE ASQL-RELATED"/>
    <property type="match status" value="1"/>
</dbReference>
<comment type="cofactor">
    <cofactor evidence="1">
        <name>heme</name>
        <dbReference type="ChEBI" id="CHEBI:30413"/>
    </cofactor>
</comment>